<dbReference type="Pfam" id="PF00682">
    <property type="entry name" value="HMGL-like"/>
    <property type="match status" value="1"/>
</dbReference>
<dbReference type="InterPro" id="IPR005671">
    <property type="entry name" value="LeuA_bact_synth"/>
</dbReference>
<dbReference type="Gene3D" id="3.30.160.270">
    <property type="match status" value="1"/>
</dbReference>
<feature type="binding site" evidence="12">
    <location>
        <position position="241"/>
    </location>
    <ligand>
        <name>Mn(2+)</name>
        <dbReference type="ChEBI" id="CHEBI:29035"/>
    </ligand>
</feature>
<evidence type="ECO:0000256" key="5">
    <source>
        <dbReference type="ARBA" id="ARBA00022430"/>
    </source>
</evidence>
<dbReference type="InterPro" id="IPR002034">
    <property type="entry name" value="AIPM/Hcit_synth_CS"/>
</dbReference>
<dbReference type="Proteomes" id="UP000214610">
    <property type="component" value="Unassembled WGS sequence"/>
</dbReference>
<evidence type="ECO:0000256" key="7">
    <source>
        <dbReference type="ARBA" id="ARBA00022679"/>
    </source>
</evidence>
<dbReference type="Gene3D" id="3.20.20.70">
    <property type="entry name" value="Aldolase class I"/>
    <property type="match status" value="1"/>
</dbReference>
<dbReference type="GO" id="GO:0030145">
    <property type="term" value="F:manganese ion binding"/>
    <property type="evidence" value="ECO:0007669"/>
    <property type="project" value="UniProtKB-UniRule"/>
</dbReference>
<dbReference type="InterPro" id="IPR013785">
    <property type="entry name" value="Aldolase_TIM"/>
</dbReference>
<name>A0A227KQ85_9BURK</name>
<dbReference type="InterPro" id="IPR050073">
    <property type="entry name" value="2-IPM_HCS-like"/>
</dbReference>
<evidence type="ECO:0000256" key="4">
    <source>
        <dbReference type="ARBA" id="ARBA00018198"/>
    </source>
</evidence>
<dbReference type="InterPro" id="IPR036230">
    <property type="entry name" value="LeuA_allosteric_dom_sf"/>
</dbReference>
<dbReference type="FunFam" id="3.20.20.70:FF:000010">
    <property type="entry name" value="2-isopropylmalate synthase"/>
    <property type="match status" value="1"/>
</dbReference>
<dbReference type="PROSITE" id="PS00816">
    <property type="entry name" value="AIPM_HOMOCIT_SYNTH_2"/>
    <property type="match status" value="1"/>
</dbReference>
<dbReference type="GO" id="GO:0003852">
    <property type="term" value="F:2-isopropylmalate synthase activity"/>
    <property type="evidence" value="ECO:0007669"/>
    <property type="project" value="UniProtKB-UniRule"/>
</dbReference>
<dbReference type="Pfam" id="PF08502">
    <property type="entry name" value="LeuA_dimer"/>
    <property type="match status" value="1"/>
</dbReference>
<comment type="function">
    <text evidence="12">Catalyzes the condensation of the acetyl group of acetyl-CoA with 3-methyl-2-oxobutanoate (2-ketoisovalerate) to form 3-carboxy-3-hydroxy-4-methylpentanoate (2-isopropylmalate).</text>
</comment>
<keyword evidence="5 12" id="KW-0432">Leucine biosynthesis</keyword>
<comment type="similarity">
    <text evidence="2 12">Belongs to the alpha-IPM synthase/homocitrate synthase family. LeuA type 1 subfamily.</text>
</comment>
<accession>A0A227KQ85</accession>
<gene>
    <name evidence="12" type="primary">leuA</name>
    <name evidence="14" type="ORF">ADH67_05320</name>
</gene>
<evidence type="ECO:0000259" key="13">
    <source>
        <dbReference type="PROSITE" id="PS50991"/>
    </source>
</evidence>
<protein>
    <recommendedName>
        <fullName evidence="4 12">2-isopropylmalate synthase</fullName>
        <ecNumber evidence="3 12">2.3.3.13</ecNumber>
    </recommendedName>
    <alternativeName>
        <fullName evidence="11 12">Alpha-IPM synthase</fullName>
    </alternativeName>
    <alternativeName>
        <fullName evidence="12">Alpha-isopropylmalate synthase</fullName>
    </alternativeName>
</protein>
<evidence type="ECO:0000256" key="12">
    <source>
        <dbReference type="HAMAP-Rule" id="MF_01025"/>
    </source>
</evidence>
<evidence type="ECO:0000256" key="2">
    <source>
        <dbReference type="ARBA" id="ARBA00009396"/>
    </source>
</evidence>
<proteinExistence type="inferred from homology"/>
<dbReference type="SUPFAM" id="SSF110921">
    <property type="entry name" value="2-isopropylmalate synthase LeuA, allosteric (dimerisation) domain"/>
    <property type="match status" value="1"/>
</dbReference>
<comment type="cofactor">
    <cofactor evidence="12">
        <name>Mn(2+)</name>
        <dbReference type="ChEBI" id="CHEBI:29035"/>
    </cofactor>
</comment>
<dbReference type="AlphaFoldDB" id="A0A227KQ85"/>
<comment type="subunit">
    <text evidence="12">Homodimer.</text>
</comment>
<keyword evidence="15" id="KW-1185">Reference proteome</keyword>
<dbReference type="EC" id="2.3.3.13" evidence="3 12"/>
<dbReference type="Pfam" id="PF22617">
    <property type="entry name" value="HCS_D2"/>
    <property type="match status" value="1"/>
</dbReference>
<dbReference type="GeneID" id="78363690"/>
<comment type="caution">
    <text evidence="14">The sequence shown here is derived from an EMBL/GenBank/DDBJ whole genome shotgun (WGS) entry which is preliminary data.</text>
</comment>
<dbReference type="EMBL" id="NHMP01000002">
    <property type="protein sequence ID" value="OXE50401.1"/>
    <property type="molecule type" value="Genomic_DNA"/>
</dbReference>
<keyword evidence="6 12" id="KW-0028">Amino-acid biosynthesis</keyword>
<dbReference type="PANTHER" id="PTHR10277">
    <property type="entry name" value="HOMOCITRATE SYNTHASE-RELATED"/>
    <property type="match status" value="1"/>
</dbReference>
<dbReference type="FunFam" id="3.30.160.270:FF:000003">
    <property type="entry name" value="2-isopropylmalate synthase"/>
    <property type="match status" value="1"/>
</dbReference>
<keyword evidence="8 12" id="KW-0479">Metal-binding</keyword>
<dbReference type="GO" id="GO:0003985">
    <property type="term" value="F:acetyl-CoA C-acetyltransferase activity"/>
    <property type="evidence" value="ECO:0007669"/>
    <property type="project" value="UniProtKB-UniRule"/>
</dbReference>
<evidence type="ECO:0000256" key="3">
    <source>
        <dbReference type="ARBA" id="ARBA00012973"/>
    </source>
</evidence>
<dbReference type="GO" id="GO:0005829">
    <property type="term" value="C:cytosol"/>
    <property type="evidence" value="ECO:0007669"/>
    <property type="project" value="TreeGrafter"/>
</dbReference>
<dbReference type="SMART" id="SM00917">
    <property type="entry name" value="LeuA_dimer"/>
    <property type="match status" value="1"/>
</dbReference>
<dbReference type="NCBIfam" id="TIGR00973">
    <property type="entry name" value="leuA_bact"/>
    <property type="match status" value="1"/>
</dbReference>
<sequence>MNTPEKLIIFDTTLRDGEQSPGATMGQADKLRIAKQLERMGVDVIEAGFAASSPGDFAAIQAIAQVVKNSTVCSLARANLRDIEKAGLAIQAAPRKRIHTFIATSPLHMEKKLNLQPGQVIEAAVSAIREAKKYTDDIEFSCEDASRSEPEFLYRIIEAAIREGANTINIPDTVGYAVPSVFGEFIKNLREHVYNSDQAIWSVHCHNDLGLAVANSLSGVHFGGARQIECSINGLGERAGNCALEEVVMAVKTRKDFFNLGCYIDTRQLVPASKLVSSITGFPIQPNKAIVGANAFSHASGIHQDGVLKARDTYEIMTAEEVGWNTNKLVLGKLSGRSAFRQRVRELGIPTKSEEEINEAFARFKELADKKTDIFDEDIQSLFDEQYTEQQNIKFVSLKQASETGKRPYAEIVYLENGVERHGQAEGNGPVDATFNAIESCAKSGAELLLYSVNALTLGTQAQGEVTVRLSFGGRMVNGNGADPDILAASAKAYLDALNKLNVVREKKNPQFGNDAAAV</sequence>
<evidence type="ECO:0000313" key="15">
    <source>
        <dbReference type="Proteomes" id="UP000214610"/>
    </source>
</evidence>
<dbReference type="GO" id="GO:0009098">
    <property type="term" value="P:L-leucine biosynthetic process"/>
    <property type="evidence" value="ECO:0007669"/>
    <property type="project" value="UniProtKB-UniRule"/>
</dbReference>
<dbReference type="SUPFAM" id="SSF51569">
    <property type="entry name" value="Aldolase"/>
    <property type="match status" value="1"/>
</dbReference>
<dbReference type="UniPathway" id="UPA00048">
    <property type="reaction ID" value="UER00070"/>
</dbReference>
<evidence type="ECO:0000256" key="6">
    <source>
        <dbReference type="ARBA" id="ARBA00022605"/>
    </source>
</evidence>
<organism evidence="14 15">
    <name type="scientific">Turicimonas muris</name>
    <dbReference type="NCBI Taxonomy" id="1796652"/>
    <lineage>
        <taxon>Bacteria</taxon>
        <taxon>Pseudomonadati</taxon>
        <taxon>Pseudomonadota</taxon>
        <taxon>Betaproteobacteria</taxon>
        <taxon>Burkholderiales</taxon>
        <taxon>Sutterellaceae</taxon>
        <taxon>Turicimonas</taxon>
    </lineage>
</organism>
<keyword evidence="9 12" id="KW-0464">Manganese</keyword>
<dbReference type="PANTHER" id="PTHR10277:SF9">
    <property type="entry name" value="2-ISOPROPYLMALATE SYNTHASE 1, CHLOROPLASTIC-RELATED"/>
    <property type="match status" value="1"/>
</dbReference>
<keyword evidence="12" id="KW-0963">Cytoplasm</keyword>
<evidence type="ECO:0000256" key="8">
    <source>
        <dbReference type="ARBA" id="ARBA00022723"/>
    </source>
</evidence>
<evidence type="ECO:0000256" key="9">
    <source>
        <dbReference type="ARBA" id="ARBA00023211"/>
    </source>
</evidence>
<evidence type="ECO:0000256" key="11">
    <source>
        <dbReference type="ARBA" id="ARBA00029993"/>
    </source>
</evidence>
<dbReference type="FunFam" id="1.10.238.260:FF:000001">
    <property type="entry name" value="2-isopropylmalate synthase"/>
    <property type="match status" value="1"/>
</dbReference>
<keyword evidence="10 12" id="KW-0100">Branched-chain amino acid biosynthesis</keyword>
<feature type="binding site" evidence="12">
    <location>
        <position position="16"/>
    </location>
    <ligand>
        <name>Mn(2+)</name>
        <dbReference type="ChEBI" id="CHEBI:29035"/>
    </ligand>
</feature>
<reference evidence="15" key="1">
    <citation type="submission" date="2017-05" db="EMBL/GenBank/DDBJ databases">
        <title>Improved OligoMM genomes.</title>
        <authorList>
            <person name="Garzetti D."/>
        </authorList>
    </citation>
    <scope>NUCLEOTIDE SEQUENCE [LARGE SCALE GENOMIC DNA]</scope>
    <source>
        <strain evidence="15">YL45</strain>
    </source>
</reference>
<feature type="domain" description="Pyruvate carboxyltransferase" evidence="13">
    <location>
        <begin position="7"/>
        <end position="270"/>
    </location>
</feature>
<dbReference type="RefSeq" id="WP_066592093.1">
    <property type="nucleotide sequence ID" value="NZ_CAJTBZ010000020.1"/>
</dbReference>
<dbReference type="InterPro" id="IPR054691">
    <property type="entry name" value="LeuA/HCS_post-cat"/>
</dbReference>
<evidence type="ECO:0000256" key="1">
    <source>
        <dbReference type="ARBA" id="ARBA00004689"/>
    </source>
</evidence>
<comment type="catalytic activity">
    <reaction evidence="12">
        <text>3-methyl-2-oxobutanoate + acetyl-CoA + H2O = (2S)-2-isopropylmalate + CoA + H(+)</text>
        <dbReference type="Rhea" id="RHEA:21524"/>
        <dbReference type="ChEBI" id="CHEBI:1178"/>
        <dbReference type="ChEBI" id="CHEBI:11851"/>
        <dbReference type="ChEBI" id="CHEBI:15377"/>
        <dbReference type="ChEBI" id="CHEBI:15378"/>
        <dbReference type="ChEBI" id="CHEBI:57287"/>
        <dbReference type="ChEBI" id="CHEBI:57288"/>
        <dbReference type="EC" id="2.3.3.13"/>
    </reaction>
</comment>
<evidence type="ECO:0000313" key="14">
    <source>
        <dbReference type="EMBL" id="OXE50401.1"/>
    </source>
</evidence>
<feature type="binding site" evidence="12">
    <location>
        <position position="206"/>
    </location>
    <ligand>
        <name>Mn(2+)</name>
        <dbReference type="ChEBI" id="CHEBI:29035"/>
    </ligand>
</feature>
<dbReference type="HAMAP" id="MF_01025">
    <property type="entry name" value="LeuA_type1"/>
    <property type="match status" value="1"/>
</dbReference>
<dbReference type="CDD" id="cd07940">
    <property type="entry name" value="DRE_TIM_IPMS"/>
    <property type="match status" value="1"/>
</dbReference>
<evidence type="ECO:0000256" key="10">
    <source>
        <dbReference type="ARBA" id="ARBA00023304"/>
    </source>
</evidence>
<dbReference type="PROSITE" id="PS50991">
    <property type="entry name" value="PYR_CT"/>
    <property type="match status" value="1"/>
</dbReference>
<dbReference type="NCBIfam" id="NF002087">
    <property type="entry name" value="PRK00915.1-4"/>
    <property type="match status" value="1"/>
</dbReference>
<keyword evidence="7 12" id="KW-0808">Transferase</keyword>
<dbReference type="PROSITE" id="PS00815">
    <property type="entry name" value="AIPM_HOMOCIT_SYNTH_1"/>
    <property type="match status" value="1"/>
</dbReference>
<feature type="region of interest" description="Regulatory domain" evidence="12">
    <location>
        <begin position="392"/>
        <end position="519"/>
    </location>
</feature>
<comment type="pathway">
    <text evidence="1 12">Amino-acid biosynthesis; L-leucine biosynthesis; L-leucine from 3-methyl-2-oxobutanoate: step 1/4.</text>
</comment>
<dbReference type="NCBIfam" id="NF002086">
    <property type="entry name" value="PRK00915.1-3"/>
    <property type="match status" value="1"/>
</dbReference>
<dbReference type="InterPro" id="IPR000891">
    <property type="entry name" value="PYR_CT"/>
</dbReference>
<feature type="binding site" evidence="12">
    <location>
        <position position="204"/>
    </location>
    <ligand>
        <name>Mn(2+)</name>
        <dbReference type="ChEBI" id="CHEBI:29035"/>
    </ligand>
</feature>
<dbReference type="InterPro" id="IPR013709">
    <property type="entry name" value="2-isopropylmalate_synth_dimer"/>
</dbReference>